<organism evidence="8 9">
    <name type="scientific">Castellaniella hirudinis</name>
    <dbReference type="NCBI Taxonomy" id="1144617"/>
    <lineage>
        <taxon>Bacteria</taxon>
        <taxon>Pseudomonadati</taxon>
        <taxon>Pseudomonadota</taxon>
        <taxon>Betaproteobacteria</taxon>
        <taxon>Burkholderiales</taxon>
        <taxon>Alcaligenaceae</taxon>
        <taxon>Castellaniella</taxon>
    </lineage>
</organism>
<dbReference type="CDD" id="cd06171">
    <property type="entry name" value="Sigma70_r4"/>
    <property type="match status" value="1"/>
</dbReference>
<keyword evidence="3" id="KW-0731">Sigma factor</keyword>
<dbReference type="Gene3D" id="1.10.10.10">
    <property type="entry name" value="Winged helix-like DNA-binding domain superfamily/Winged helix DNA-binding domain"/>
    <property type="match status" value="1"/>
</dbReference>
<protein>
    <submittedName>
        <fullName evidence="8">RNA polymerase sigma factor</fullName>
    </submittedName>
</protein>
<accession>A0ABV8S1Z6</accession>
<proteinExistence type="inferred from homology"/>
<gene>
    <name evidence="8" type="ORF">ACFO0J_13755</name>
</gene>
<evidence type="ECO:0000259" key="6">
    <source>
        <dbReference type="Pfam" id="PF04542"/>
    </source>
</evidence>
<dbReference type="InterPro" id="IPR013324">
    <property type="entry name" value="RNA_pol_sigma_r3/r4-like"/>
</dbReference>
<dbReference type="Pfam" id="PF08281">
    <property type="entry name" value="Sigma70_r4_2"/>
    <property type="match status" value="1"/>
</dbReference>
<name>A0ABV8S1Z6_9BURK</name>
<reference evidence="9" key="1">
    <citation type="journal article" date="2019" name="Int. J. Syst. Evol. Microbiol.">
        <title>The Global Catalogue of Microorganisms (GCM) 10K type strain sequencing project: providing services to taxonomists for standard genome sequencing and annotation.</title>
        <authorList>
            <consortium name="The Broad Institute Genomics Platform"/>
            <consortium name="The Broad Institute Genome Sequencing Center for Infectious Disease"/>
            <person name="Wu L."/>
            <person name="Ma J."/>
        </authorList>
    </citation>
    <scope>NUCLEOTIDE SEQUENCE [LARGE SCALE GENOMIC DNA]</scope>
    <source>
        <strain evidence="9">CGMCC 1.19029</strain>
    </source>
</reference>
<dbReference type="EMBL" id="JBHSDY010000010">
    <property type="protein sequence ID" value="MFC4299107.1"/>
    <property type="molecule type" value="Genomic_DNA"/>
</dbReference>
<dbReference type="RefSeq" id="WP_376813664.1">
    <property type="nucleotide sequence ID" value="NZ_JBHSDY010000010.1"/>
</dbReference>
<dbReference type="InterPro" id="IPR039425">
    <property type="entry name" value="RNA_pol_sigma-70-like"/>
</dbReference>
<dbReference type="Gene3D" id="1.10.1740.10">
    <property type="match status" value="1"/>
</dbReference>
<feature type="domain" description="RNA polymerase sigma-70 region 2" evidence="6">
    <location>
        <begin position="32"/>
        <end position="99"/>
    </location>
</feature>
<evidence type="ECO:0000256" key="2">
    <source>
        <dbReference type="ARBA" id="ARBA00023015"/>
    </source>
</evidence>
<keyword evidence="2" id="KW-0805">Transcription regulation</keyword>
<evidence type="ECO:0000256" key="1">
    <source>
        <dbReference type="ARBA" id="ARBA00010641"/>
    </source>
</evidence>
<keyword evidence="4" id="KW-0804">Transcription</keyword>
<dbReference type="SUPFAM" id="SSF88659">
    <property type="entry name" value="Sigma3 and sigma4 domains of RNA polymerase sigma factors"/>
    <property type="match status" value="1"/>
</dbReference>
<dbReference type="SUPFAM" id="SSF88946">
    <property type="entry name" value="Sigma2 domain of RNA polymerase sigma factors"/>
    <property type="match status" value="1"/>
</dbReference>
<evidence type="ECO:0000256" key="4">
    <source>
        <dbReference type="ARBA" id="ARBA00023163"/>
    </source>
</evidence>
<dbReference type="NCBIfam" id="NF008888">
    <property type="entry name" value="PRK11922.1"/>
    <property type="match status" value="1"/>
</dbReference>
<dbReference type="InterPro" id="IPR013325">
    <property type="entry name" value="RNA_pol_sigma_r2"/>
</dbReference>
<evidence type="ECO:0000313" key="9">
    <source>
        <dbReference type="Proteomes" id="UP001595756"/>
    </source>
</evidence>
<feature type="region of interest" description="Disordered" evidence="5">
    <location>
        <begin position="109"/>
        <end position="131"/>
    </location>
</feature>
<keyword evidence="9" id="KW-1185">Reference proteome</keyword>
<feature type="compositionally biased region" description="Basic and acidic residues" evidence="5">
    <location>
        <begin position="112"/>
        <end position="123"/>
    </location>
</feature>
<dbReference type="NCBIfam" id="TIGR02937">
    <property type="entry name" value="sigma70-ECF"/>
    <property type="match status" value="1"/>
</dbReference>
<sequence length="237" mass="26772">MDIQLQPDPAAADDLALIGHAANGDLAAFEALMRRHNQQLYRAARSILHDEAEAEDAVQEAWWKAYGHLRNFRAEARPATWLTRIAINEALMRQRRNRSRETLIQSAYQVPHEQDTMPTHDPDTAAPASAGPDQMAWRAELRRRLERHIDALPDLYRTVFMLRAVDEMPAAEVAAVLGLPEATVRVRFMRARRLLQEAMRPDFDPHAVGAFSFAGERCDRIVAGVMARVNRPAPPSK</sequence>
<dbReference type="InterPro" id="IPR013249">
    <property type="entry name" value="RNA_pol_sigma70_r4_t2"/>
</dbReference>
<dbReference type="Proteomes" id="UP001595756">
    <property type="component" value="Unassembled WGS sequence"/>
</dbReference>
<evidence type="ECO:0000313" key="8">
    <source>
        <dbReference type="EMBL" id="MFC4299107.1"/>
    </source>
</evidence>
<comment type="similarity">
    <text evidence="1">Belongs to the sigma-70 factor family. ECF subfamily.</text>
</comment>
<dbReference type="PANTHER" id="PTHR43133:SF51">
    <property type="entry name" value="RNA POLYMERASE SIGMA FACTOR"/>
    <property type="match status" value="1"/>
</dbReference>
<dbReference type="PANTHER" id="PTHR43133">
    <property type="entry name" value="RNA POLYMERASE ECF-TYPE SIGMA FACTO"/>
    <property type="match status" value="1"/>
</dbReference>
<evidence type="ECO:0000256" key="5">
    <source>
        <dbReference type="SAM" id="MobiDB-lite"/>
    </source>
</evidence>
<dbReference type="InterPro" id="IPR014284">
    <property type="entry name" value="RNA_pol_sigma-70_dom"/>
</dbReference>
<feature type="domain" description="RNA polymerase sigma factor 70 region 4 type 2" evidence="7">
    <location>
        <begin position="143"/>
        <end position="195"/>
    </location>
</feature>
<evidence type="ECO:0000259" key="7">
    <source>
        <dbReference type="Pfam" id="PF08281"/>
    </source>
</evidence>
<dbReference type="InterPro" id="IPR036388">
    <property type="entry name" value="WH-like_DNA-bd_sf"/>
</dbReference>
<dbReference type="InterPro" id="IPR007627">
    <property type="entry name" value="RNA_pol_sigma70_r2"/>
</dbReference>
<comment type="caution">
    <text evidence="8">The sequence shown here is derived from an EMBL/GenBank/DDBJ whole genome shotgun (WGS) entry which is preliminary data.</text>
</comment>
<evidence type="ECO:0000256" key="3">
    <source>
        <dbReference type="ARBA" id="ARBA00023082"/>
    </source>
</evidence>
<dbReference type="Pfam" id="PF04542">
    <property type="entry name" value="Sigma70_r2"/>
    <property type="match status" value="1"/>
</dbReference>